<reference evidence="11" key="1">
    <citation type="journal article" date="2019" name="Int. J. Syst. Evol. Microbiol.">
        <title>The Global Catalogue of Microorganisms (GCM) 10K type strain sequencing project: providing services to taxonomists for standard genome sequencing and annotation.</title>
        <authorList>
            <consortium name="The Broad Institute Genomics Platform"/>
            <consortium name="The Broad Institute Genome Sequencing Center for Infectious Disease"/>
            <person name="Wu L."/>
            <person name="Ma J."/>
        </authorList>
    </citation>
    <scope>NUCLEOTIDE SEQUENCE [LARGE SCALE GENOMIC DNA]</scope>
    <source>
        <strain evidence="11">JCM 13595</strain>
    </source>
</reference>
<evidence type="ECO:0000256" key="8">
    <source>
        <dbReference type="HAMAP-Rule" id="MF_00120"/>
    </source>
</evidence>
<comment type="subunit">
    <text evidence="8">Heterotrimer of A, B and C subunits.</text>
</comment>
<feature type="active site" description="Charge relay system" evidence="8">
    <location>
        <position position="165"/>
    </location>
</feature>
<keyword evidence="4 8" id="KW-0067">ATP-binding</keyword>
<evidence type="ECO:0000256" key="3">
    <source>
        <dbReference type="ARBA" id="ARBA00022741"/>
    </source>
</evidence>
<dbReference type="InterPro" id="IPR004412">
    <property type="entry name" value="GatA"/>
</dbReference>
<dbReference type="EMBL" id="BAAAMN010000003">
    <property type="protein sequence ID" value="GAA2024648.1"/>
    <property type="molecule type" value="Genomic_DNA"/>
</dbReference>
<dbReference type="NCBIfam" id="TIGR00132">
    <property type="entry name" value="gatA"/>
    <property type="match status" value="1"/>
</dbReference>
<dbReference type="EC" id="6.3.5.7" evidence="8"/>
<comment type="catalytic activity">
    <reaction evidence="7 8">
        <text>L-glutamyl-tRNA(Gln) + L-glutamine + ATP + H2O = L-glutaminyl-tRNA(Gln) + L-glutamate + ADP + phosphate + H(+)</text>
        <dbReference type="Rhea" id="RHEA:17521"/>
        <dbReference type="Rhea" id="RHEA-COMP:9681"/>
        <dbReference type="Rhea" id="RHEA-COMP:9684"/>
        <dbReference type="ChEBI" id="CHEBI:15377"/>
        <dbReference type="ChEBI" id="CHEBI:15378"/>
        <dbReference type="ChEBI" id="CHEBI:29985"/>
        <dbReference type="ChEBI" id="CHEBI:30616"/>
        <dbReference type="ChEBI" id="CHEBI:43474"/>
        <dbReference type="ChEBI" id="CHEBI:58359"/>
        <dbReference type="ChEBI" id="CHEBI:78520"/>
        <dbReference type="ChEBI" id="CHEBI:78521"/>
        <dbReference type="ChEBI" id="CHEBI:456216"/>
        <dbReference type="EC" id="6.3.5.7"/>
    </reaction>
</comment>
<feature type="active site" description="Acyl-ester intermediate" evidence="8">
    <location>
        <position position="189"/>
    </location>
</feature>
<dbReference type="Proteomes" id="UP001501461">
    <property type="component" value="Unassembled WGS sequence"/>
</dbReference>
<dbReference type="Pfam" id="PF01425">
    <property type="entry name" value="Amidase"/>
    <property type="match status" value="1"/>
</dbReference>
<dbReference type="InterPro" id="IPR020556">
    <property type="entry name" value="Amidase_CS"/>
</dbReference>
<comment type="similarity">
    <text evidence="1 8">Belongs to the amidase family. GatA subfamily.</text>
</comment>
<dbReference type="InterPro" id="IPR000120">
    <property type="entry name" value="Amidase"/>
</dbReference>
<evidence type="ECO:0000313" key="11">
    <source>
        <dbReference type="Proteomes" id="UP001501461"/>
    </source>
</evidence>
<evidence type="ECO:0000256" key="1">
    <source>
        <dbReference type="ARBA" id="ARBA00008069"/>
    </source>
</evidence>
<comment type="function">
    <text evidence="6 8">Allows the formation of correctly charged Gln-tRNA(Gln) through the transamidation of misacylated Glu-tRNA(Gln) in organisms which lack glutaminyl-tRNA synthetase. The reaction takes place in the presence of glutamine and ATP through an activated gamma-phospho-Glu-tRNA(Gln).</text>
</comment>
<dbReference type="PROSITE" id="PS00571">
    <property type="entry name" value="AMIDASES"/>
    <property type="match status" value="1"/>
</dbReference>
<evidence type="ECO:0000313" key="10">
    <source>
        <dbReference type="EMBL" id="GAA2024648.1"/>
    </source>
</evidence>
<name>A0ABP5FE18_9MICC</name>
<evidence type="ECO:0000256" key="7">
    <source>
        <dbReference type="ARBA" id="ARBA00047407"/>
    </source>
</evidence>
<accession>A0ABP5FE18</accession>
<dbReference type="RefSeq" id="WP_343955471.1">
    <property type="nucleotide sequence ID" value="NZ_BAAAMN010000003.1"/>
</dbReference>
<dbReference type="SUPFAM" id="SSF75304">
    <property type="entry name" value="Amidase signature (AS) enzymes"/>
    <property type="match status" value="1"/>
</dbReference>
<keyword evidence="2 8" id="KW-0436">Ligase</keyword>
<proteinExistence type="inferred from homology"/>
<feature type="domain" description="Amidase" evidence="9">
    <location>
        <begin position="42"/>
        <end position="478"/>
    </location>
</feature>
<evidence type="ECO:0000256" key="5">
    <source>
        <dbReference type="ARBA" id="ARBA00022917"/>
    </source>
</evidence>
<dbReference type="HAMAP" id="MF_00120">
    <property type="entry name" value="GatA"/>
    <property type="match status" value="1"/>
</dbReference>
<dbReference type="InterPro" id="IPR023631">
    <property type="entry name" value="Amidase_dom"/>
</dbReference>
<evidence type="ECO:0000259" key="9">
    <source>
        <dbReference type="Pfam" id="PF01425"/>
    </source>
</evidence>
<dbReference type="PANTHER" id="PTHR11895">
    <property type="entry name" value="TRANSAMIDASE"/>
    <property type="match status" value="1"/>
</dbReference>
<evidence type="ECO:0000256" key="4">
    <source>
        <dbReference type="ARBA" id="ARBA00022840"/>
    </source>
</evidence>
<sequence length="516" mass="54554">MNPDHMIRLTALQMAEELNKTTFTSVELTKAHFDHIRQIDGTAQAGIHAYLHLNEDDALAVAAEVDRLRAAGGADAAALHPLAGVPIAIKDNIVTSQQPTTAASKILEGWMSPYDATVVQKVRDAKLPVLGKTNMDEFAMGSTTEYSAYGVTRNPWDLERAPGGSGGGSASAVGAYMAPLALGSDTGGSIRQPASFTGTVGTKPTYGSVSRYGLIAMASSLDQIGPVARTTADAAALHELIAGHDPKDSTSLITEWNDLASAAQTRDLTGVRIGVLEELQGSGFSEQIQQRFDEALQLLRDAGADVVAIDCPNMSYALPAYYLIVPSEVSSNMARFDGIRFGNRVVPEADSTVKEVMAATRAAGFGDEVKRRIILGTYALSAGYVEEYYGSAQRIRTLVQQDFARAFENVDVLISPTTPTVAVPLGEQVSDPASMYANDVATIPANLAGIPAVSIPGGMAEHDMPMGIQIQAPATRDAVAYRVAGGLEALLEDKWGRPLYQQAPEATTAATAGRQD</sequence>
<protein>
    <recommendedName>
        <fullName evidence="8">Glutamyl-tRNA(Gln) amidotransferase subunit A</fullName>
        <shortName evidence="8">Glu-ADT subunit A</shortName>
        <ecNumber evidence="8">6.3.5.7</ecNumber>
    </recommendedName>
</protein>
<dbReference type="PANTHER" id="PTHR11895:SF151">
    <property type="entry name" value="GLUTAMYL-TRNA(GLN) AMIDOTRANSFERASE SUBUNIT A"/>
    <property type="match status" value="1"/>
</dbReference>
<keyword evidence="3 8" id="KW-0547">Nucleotide-binding</keyword>
<evidence type="ECO:0000256" key="6">
    <source>
        <dbReference type="ARBA" id="ARBA00025295"/>
    </source>
</evidence>
<feature type="active site" description="Charge relay system" evidence="8">
    <location>
        <position position="90"/>
    </location>
</feature>
<evidence type="ECO:0000256" key="2">
    <source>
        <dbReference type="ARBA" id="ARBA00022598"/>
    </source>
</evidence>
<gene>
    <name evidence="10" type="primary">gatA_2</name>
    <name evidence="8" type="synonym">gatA</name>
    <name evidence="10" type="ORF">GCM10009720_00470</name>
</gene>
<keyword evidence="11" id="KW-1185">Reference proteome</keyword>
<organism evidence="10 11">
    <name type="scientific">Yaniella flava</name>
    <dbReference type="NCBI Taxonomy" id="287930"/>
    <lineage>
        <taxon>Bacteria</taxon>
        <taxon>Bacillati</taxon>
        <taxon>Actinomycetota</taxon>
        <taxon>Actinomycetes</taxon>
        <taxon>Micrococcales</taxon>
        <taxon>Micrococcaceae</taxon>
        <taxon>Yaniella</taxon>
    </lineage>
</organism>
<dbReference type="Gene3D" id="3.90.1300.10">
    <property type="entry name" value="Amidase signature (AS) domain"/>
    <property type="match status" value="1"/>
</dbReference>
<dbReference type="InterPro" id="IPR036928">
    <property type="entry name" value="AS_sf"/>
</dbReference>
<keyword evidence="5 8" id="KW-0648">Protein biosynthesis</keyword>
<comment type="caution">
    <text evidence="10">The sequence shown here is derived from an EMBL/GenBank/DDBJ whole genome shotgun (WGS) entry which is preliminary data.</text>
</comment>